<dbReference type="Gene3D" id="3.40.50.300">
    <property type="entry name" value="P-loop containing nucleotide triphosphate hydrolases"/>
    <property type="match status" value="1"/>
</dbReference>
<reference evidence="1 2" key="1">
    <citation type="submission" date="2019-04" db="EMBL/GenBank/DDBJ databases">
        <title>An improved genome assembly and genetic linkage map for asparagus bean, Vigna unguiculata ssp. sesquipedialis.</title>
        <authorList>
            <person name="Xia Q."/>
            <person name="Zhang R."/>
            <person name="Dong Y."/>
        </authorList>
    </citation>
    <scope>NUCLEOTIDE SEQUENCE [LARGE SCALE GENOMIC DNA]</scope>
    <source>
        <tissue evidence="1">Leaf</tissue>
    </source>
</reference>
<keyword evidence="1" id="KW-0378">Hydrolase</keyword>
<sequence length="148" mass="16468">MFGLSGAKAFEVIVSSLGSVSLGLTEFDHIVGRKLASTSGTQFVVLMVLDVVDFKGLVLRKIEKLVSKIIKDYSAAWKHGKSRNVPRIVLVLAKIDWLPNSYSPTRLEHWIRQKERDGGINKITSLHMVSALRDWGLKNLVDNVVNLA</sequence>
<protein>
    <submittedName>
        <fullName evidence="1">P-loop containing nucleoside triphosphate hydrolase</fullName>
    </submittedName>
</protein>
<dbReference type="PANTHER" id="PTHR46434:SF1">
    <property type="entry name" value="GENETIC INTERACTOR OF PROHIBITINS 3, MITOCHONDRIAL"/>
    <property type="match status" value="1"/>
</dbReference>
<dbReference type="GO" id="GO:0016787">
    <property type="term" value="F:hydrolase activity"/>
    <property type="evidence" value="ECO:0007669"/>
    <property type="project" value="UniProtKB-KW"/>
</dbReference>
<evidence type="ECO:0000313" key="1">
    <source>
        <dbReference type="EMBL" id="QCD95825.1"/>
    </source>
</evidence>
<dbReference type="GO" id="GO:0005739">
    <property type="term" value="C:mitochondrion"/>
    <property type="evidence" value="ECO:0007669"/>
    <property type="project" value="TreeGrafter"/>
</dbReference>
<organism evidence="1 2">
    <name type="scientific">Vigna unguiculata</name>
    <name type="common">Cowpea</name>
    <dbReference type="NCBI Taxonomy" id="3917"/>
    <lineage>
        <taxon>Eukaryota</taxon>
        <taxon>Viridiplantae</taxon>
        <taxon>Streptophyta</taxon>
        <taxon>Embryophyta</taxon>
        <taxon>Tracheophyta</taxon>
        <taxon>Spermatophyta</taxon>
        <taxon>Magnoliopsida</taxon>
        <taxon>eudicotyledons</taxon>
        <taxon>Gunneridae</taxon>
        <taxon>Pentapetalae</taxon>
        <taxon>rosids</taxon>
        <taxon>fabids</taxon>
        <taxon>Fabales</taxon>
        <taxon>Fabaceae</taxon>
        <taxon>Papilionoideae</taxon>
        <taxon>50 kb inversion clade</taxon>
        <taxon>NPAAA clade</taxon>
        <taxon>indigoferoid/millettioid clade</taxon>
        <taxon>Phaseoleae</taxon>
        <taxon>Vigna</taxon>
    </lineage>
</organism>
<dbReference type="SUPFAM" id="SSF52540">
    <property type="entry name" value="P-loop containing nucleoside triphosphate hydrolases"/>
    <property type="match status" value="1"/>
</dbReference>
<proteinExistence type="predicted"/>
<dbReference type="InterPro" id="IPR027417">
    <property type="entry name" value="P-loop_NTPase"/>
</dbReference>
<dbReference type="Proteomes" id="UP000501690">
    <property type="component" value="Linkage Group LG6"/>
</dbReference>
<name>A0A4D6M3U0_VIGUN</name>
<dbReference type="AlphaFoldDB" id="A0A4D6M3U0"/>
<dbReference type="PANTHER" id="PTHR46434">
    <property type="entry name" value="GENETIC INTERACTOR OF PROHIBITINS 3, MITOCHONDRIAL"/>
    <property type="match status" value="1"/>
</dbReference>
<keyword evidence="2" id="KW-1185">Reference proteome</keyword>
<dbReference type="EMBL" id="CP039350">
    <property type="protein sequence ID" value="QCD95825.1"/>
    <property type="molecule type" value="Genomic_DNA"/>
</dbReference>
<dbReference type="InterPro" id="IPR050896">
    <property type="entry name" value="Mito_lipid_metab_GTPase"/>
</dbReference>
<accession>A0A4D6M3U0</accession>
<gene>
    <name evidence="1" type="ORF">DEO72_LG6g521</name>
</gene>
<evidence type="ECO:0000313" key="2">
    <source>
        <dbReference type="Proteomes" id="UP000501690"/>
    </source>
</evidence>